<organism evidence="1 2">
    <name type="scientific">Nocardia terrae</name>
    <dbReference type="NCBI Taxonomy" id="2675851"/>
    <lineage>
        <taxon>Bacteria</taxon>
        <taxon>Bacillati</taxon>
        <taxon>Actinomycetota</taxon>
        <taxon>Actinomycetes</taxon>
        <taxon>Mycobacteriales</taxon>
        <taxon>Nocardiaceae</taxon>
        <taxon>Nocardia</taxon>
    </lineage>
</organism>
<reference evidence="1 2" key="1">
    <citation type="submission" date="2019-12" db="EMBL/GenBank/DDBJ databases">
        <title>Nocardia sp. nov. ET3-3 isolated from soil.</title>
        <authorList>
            <person name="Kanchanasin P."/>
            <person name="Tanasupawat S."/>
            <person name="Yuki M."/>
            <person name="Kudo T."/>
        </authorList>
    </citation>
    <scope>NUCLEOTIDE SEQUENCE [LARGE SCALE GENOMIC DNA]</scope>
    <source>
        <strain evidence="1 2">ET3-3</strain>
    </source>
</reference>
<evidence type="ECO:0000313" key="2">
    <source>
        <dbReference type="Proteomes" id="UP000466794"/>
    </source>
</evidence>
<name>A0A7K1UVH5_9NOCA</name>
<proteinExistence type="predicted"/>
<dbReference type="EMBL" id="WRPP01000002">
    <property type="protein sequence ID" value="MVU78169.1"/>
    <property type="molecule type" value="Genomic_DNA"/>
</dbReference>
<gene>
    <name evidence="1" type="ORF">GPX89_13050</name>
</gene>
<comment type="caution">
    <text evidence="1">The sequence shown here is derived from an EMBL/GenBank/DDBJ whole genome shotgun (WGS) entry which is preliminary data.</text>
</comment>
<dbReference type="RefSeq" id="WP_157387717.1">
    <property type="nucleotide sequence ID" value="NZ_WRPP01000002.1"/>
</dbReference>
<dbReference type="Proteomes" id="UP000466794">
    <property type="component" value="Unassembled WGS sequence"/>
</dbReference>
<sequence>MGILAAVSAMGVVGIGTAAADPAPHDAVLRTDPVWQAWGDVMDWHTGHCL</sequence>
<keyword evidence="2" id="KW-1185">Reference proteome</keyword>
<dbReference type="AlphaFoldDB" id="A0A7K1UVH5"/>
<protein>
    <submittedName>
        <fullName evidence="1">Uncharacterized protein</fullName>
    </submittedName>
</protein>
<accession>A0A7K1UVH5</accession>
<evidence type="ECO:0000313" key="1">
    <source>
        <dbReference type="EMBL" id="MVU78169.1"/>
    </source>
</evidence>